<organism evidence="1 2">
    <name type="scientific">Melia azedarach</name>
    <name type="common">Chinaberry tree</name>
    <dbReference type="NCBI Taxonomy" id="155640"/>
    <lineage>
        <taxon>Eukaryota</taxon>
        <taxon>Viridiplantae</taxon>
        <taxon>Streptophyta</taxon>
        <taxon>Embryophyta</taxon>
        <taxon>Tracheophyta</taxon>
        <taxon>Spermatophyta</taxon>
        <taxon>Magnoliopsida</taxon>
        <taxon>eudicotyledons</taxon>
        <taxon>Gunneridae</taxon>
        <taxon>Pentapetalae</taxon>
        <taxon>rosids</taxon>
        <taxon>malvids</taxon>
        <taxon>Sapindales</taxon>
        <taxon>Meliaceae</taxon>
        <taxon>Melia</taxon>
    </lineage>
</organism>
<proteinExistence type="predicted"/>
<protein>
    <submittedName>
        <fullName evidence="1">Protein phosphatase inhibitor 2</fullName>
    </submittedName>
</protein>
<reference evidence="1 2" key="1">
    <citation type="journal article" date="2023" name="Science">
        <title>Complex scaffold remodeling in plant triterpene biosynthesis.</title>
        <authorList>
            <person name="De La Pena R."/>
            <person name="Hodgson H."/>
            <person name="Liu J.C."/>
            <person name="Stephenson M.J."/>
            <person name="Martin A.C."/>
            <person name="Owen C."/>
            <person name="Harkess A."/>
            <person name="Leebens-Mack J."/>
            <person name="Jimenez L.E."/>
            <person name="Osbourn A."/>
            <person name="Sattely E.S."/>
        </authorList>
    </citation>
    <scope>NUCLEOTIDE SEQUENCE [LARGE SCALE GENOMIC DNA]</scope>
    <source>
        <strain evidence="2">cv. JPN11</strain>
        <tissue evidence="1">Leaf</tissue>
    </source>
</reference>
<keyword evidence="1" id="KW-0650">Protein phosphatase inhibitor</keyword>
<evidence type="ECO:0000313" key="1">
    <source>
        <dbReference type="EMBL" id="KAJ4712985.1"/>
    </source>
</evidence>
<name>A0ACC1XP36_MELAZ</name>
<gene>
    <name evidence="1" type="ORF">OWV82_015141</name>
</gene>
<accession>A0ACC1XP36</accession>
<evidence type="ECO:0000313" key="2">
    <source>
        <dbReference type="Proteomes" id="UP001164539"/>
    </source>
</evidence>
<comment type="caution">
    <text evidence="1">The sequence shown here is derived from an EMBL/GenBank/DDBJ whole genome shotgun (WGS) entry which is preliminary data.</text>
</comment>
<dbReference type="Proteomes" id="UP001164539">
    <property type="component" value="Chromosome 8"/>
</dbReference>
<sequence length="182" mass="21007">MKMFKKRVSWNEANLEEIEANKPVRKKIDEPKTPYHPLIEKDGCSSPGLDFAADSISYTAHAEAIRSALNKVASTERQTTNFGEWVSSSSSSEEEADTREKEESIKVRQDMEFEEHRRAHYDEFKKVNELQKNGTLLDYKDYYSEEEDVMICNLSPSVHIREIHIDDSNDEIFKTINIQGNG</sequence>
<keyword evidence="2" id="KW-1185">Reference proteome</keyword>
<dbReference type="EMBL" id="CM051401">
    <property type="protein sequence ID" value="KAJ4712985.1"/>
    <property type="molecule type" value="Genomic_DNA"/>
</dbReference>